<name>A0A238WET9_9FLAO</name>
<evidence type="ECO:0000313" key="2">
    <source>
        <dbReference type="Proteomes" id="UP000198379"/>
    </source>
</evidence>
<protein>
    <submittedName>
        <fullName evidence="1">Uncharacterized protein</fullName>
    </submittedName>
</protein>
<dbReference type="EMBL" id="FZNY01000001">
    <property type="protein sequence ID" value="SNR45096.1"/>
    <property type="molecule type" value="Genomic_DNA"/>
</dbReference>
<gene>
    <name evidence="1" type="ORF">SAMN06265376_1011010</name>
</gene>
<accession>A0A238WET9</accession>
<organism evidence="1 2">
    <name type="scientific">Dokdonia pacifica</name>
    <dbReference type="NCBI Taxonomy" id="1627892"/>
    <lineage>
        <taxon>Bacteria</taxon>
        <taxon>Pseudomonadati</taxon>
        <taxon>Bacteroidota</taxon>
        <taxon>Flavobacteriia</taxon>
        <taxon>Flavobacteriales</taxon>
        <taxon>Flavobacteriaceae</taxon>
        <taxon>Dokdonia</taxon>
    </lineage>
</organism>
<sequence length="29" mass="3374">MSTYAFAKCDTERVEGAFTRAKIILYFLK</sequence>
<reference evidence="1 2" key="1">
    <citation type="submission" date="2017-06" db="EMBL/GenBank/DDBJ databases">
        <authorList>
            <person name="Kim H.J."/>
            <person name="Triplett B.A."/>
        </authorList>
    </citation>
    <scope>NUCLEOTIDE SEQUENCE [LARGE SCALE GENOMIC DNA]</scope>
    <source>
        <strain evidence="1 2">DSM 25597</strain>
    </source>
</reference>
<dbReference type="Proteomes" id="UP000198379">
    <property type="component" value="Unassembled WGS sequence"/>
</dbReference>
<evidence type="ECO:0000313" key="1">
    <source>
        <dbReference type="EMBL" id="SNR45096.1"/>
    </source>
</evidence>
<keyword evidence="2" id="KW-1185">Reference proteome</keyword>
<proteinExistence type="predicted"/>
<dbReference type="AlphaFoldDB" id="A0A238WET9"/>